<organism evidence="1 2">
    <name type="scientific">Porites lobata</name>
    <dbReference type="NCBI Taxonomy" id="104759"/>
    <lineage>
        <taxon>Eukaryota</taxon>
        <taxon>Metazoa</taxon>
        <taxon>Cnidaria</taxon>
        <taxon>Anthozoa</taxon>
        <taxon>Hexacorallia</taxon>
        <taxon>Scleractinia</taxon>
        <taxon>Fungiina</taxon>
        <taxon>Poritidae</taxon>
        <taxon>Porites</taxon>
    </lineage>
</organism>
<dbReference type="Proteomes" id="UP001159405">
    <property type="component" value="Unassembled WGS sequence"/>
</dbReference>
<evidence type="ECO:0000313" key="2">
    <source>
        <dbReference type="Proteomes" id="UP001159405"/>
    </source>
</evidence>
<gene>
    <name evidence="1" type="ORF">PLOB_00001661</name>
</gene>
<proteinExistence type="predicted"/>
<dbReference type="EMBL" id="CALNXK010000103">
    <property type="protein sequence ID" value="CAH3155950.1"/>
    <property type="molecule type" value="Genomic_DNA"/>
</dbReference>
<name>A0ABN8Q2K4_9CNID</name>
<sequence length="180" mass="21876">MRPRRLKVIFTLIFILLMLLRRTSLAQHGLLLFLSRETFQISQRYRRRLLMLLLRQQRLLQNDHQRRRAWVWPRPQNWFRVLLRDHSLDVLWKEHFRVTRPTFEYICNLVRPDLQKQQTRMRTPISVEERVGLALWRIATGNSFRTCGLQFGYGKSTAKCICEEFEKALARKKISSYNFQ</sequence>
<accession>A0ABN8Q2K4</accession>
<reference evidence="1 2" key="1">
    <citation type="submission" date="2022-05" db="EMBL/GenBank/DDBJ databases">
        <authorList>
            <consortium name="Genoscope - CEA"/>
            <person name="William W."/>
        </authorList>
    </citation>
    <scope>NUCLEOTIDE SEQUENCE [LARGE SCALE GENOMIC DNA]</scope>
</reference>
<comment type="caution">
    <text evidence="1">The sequence shown here is derived from an EMBL/GenBank/DDBJ whole genome shotgun (WGS) entry which is preliminary data.</text>
</comment>
<protein>
    <submittedName>
        <fullName evidence="1">Uncharacterized protein</fullName>
    </submittedName>
</protein>
<evidence type="ECO:0000313" key="1">
    <source>
        <dbReference type="EMBL" id="CAH3155950.1"/>
    </source>
</evidence>
<keyword evidence="2" id="KW-1185">Reference proteome</keyword>